<evidence type="ECO:0000259" key="1">
    <source>
        <dbReference type="Pfam" id="PF01814"/>
    </source>
</evidence>
<dbReference type="Gene3D" id="1.20.120.520">
    <property type="entry name" value="nmb1532 protein domain like"/>
    <property type="match status" value="1"/>
</dbReference>
<dbReference type="Pfam" id="PF01814">
    <property type="entry name" value="Hemerythrin"/>
    <property type="match status" value="1"/>
</dbReference>
<sequence length="222" mass="24712">MSFLATAARLSKRPAICISHANTSCLRAAAMSTISAAITKDHQEIKEYANNIRQATDDDSKTRWQNQFTWELARHSIGEELVVYPAFAKYLGDKGQQMADKDRAEHQSVKEALKKFQKLKPASPEFLPTLEALMQDLNAHIEEEENDDLPAFENALQTSDSESLAKSFGRTKAFVPSRSHPSAPDKPPFETVVGLLAAPIDHLADMFRKFPDKTISPNPSTK</sequence>
<dbReference type="Proteomes" id="UP000785200">
    <property type="component" value="Unassembled WGS sequence"/>
</dbReference>
<dbReference type="EMBL" id="VNKQ01000012">
    <property type="protein sequence ID" value="KAG0647677.1"/>
    <property type="molecule type" value="Genomic_DNA"/>
</dbReference>
<evidence type="ECO:0000313" key="2">
    <source>
        <dbReference type="EMBL" id="KAG0647677.1"/>
    </source>
</evidence>
<evidence type="ECO:0000313" key="3">
    <source>
        <dbReference type="Proteomes" id="UP000785200"/>
    </source>
</evidence>
<feature type="domain" description="Hemerythrin-like" evidence="1">
    <location>
        <begin position="34"/>
        <end position="151"/>
    </location>
</feature>
<comment type="caution">
    <text evidence="2">The sequence shown here is derived from an EMBL/GenBank/DDBJ whole genome shotgun (WGS) entry which is preliminary data.</text>
</comment>
<dbReference type="AlphaFoldDB" id="A0A9P6VH53"/>
<dbReference type="PANTHER" id="PTHR35585:SF1">
    <property type="entry name" value="HHE DOMAIN PROTEIN (AFU_ORTHOLOGUE AFUA_4G00730)"/>
    <property type="match status" value="1"/>
</dbReference>
<protein>
    <submittedName>
        <fullName evidence="2">Hemerythrin</fullName>
    </submittedName>
</protein>
<keyword evidence="3" id="KW-1185">Reference proteome</keyword>
<reference evidence="2" key="1">
    <citation type="submission" date="2019-07" db="EMBL/GenBank/DDBJ databases">
        <title>Hyphodiscus hymeniophilus genome sequencing and assembly.</title>
        <authorList>
            <person name="Kramer G."/>
            <person name="Nodwell J."/>
        </authorList>
    </citation>
    <scope>NUCLEOTIDE SEQUENCE</scope>
    <source>
        <strain evidence="2">ATCC 34498</strain>
    </source>
</reference>
<accession>A0A9P6VH53</accession>
<name>A0A9P6VH53_9HELO</name>
<dbReference type="InterPro" id="IPR012312">
    <property type="entry name" value="Hemerythrin-like"/>
</dbReference>
<gene>
    <name evidence="2" type="ORF">D0Z07_6498</name>
</gene>
<dbReference type="CDD" id="cd12108">
    <property type="entry name" value="Hr-like"/>
    <property type="match status" value="1"/>
</dbReference>
<organism evidence="2 3">
    <name type="scientific">Hyphodiscus hymeniophilus</name>
    <dbReference type="NCBI Taxonomy" id="353542"/>
    <lineage>
        <taxon>Eukaryota</taxon>
        <taxon>Fungi</taxon>
        <taxon>Dikarya</taxon>
        <taxon>Ascomycota</taxon>
        <taxon>Pezizomycotina</taxon>
        <taxon>Leotiomycetes</taxon>
        <taxon>Helotiales</taxon>
        <taxon>Hyphodiscaceae</taxon>
        <taxon>Hyphodiscus</taxon>
    </lineage>
</organism>
<dbReference type="PANTHER" id="PTHR35585">
    <property type="entry name" value="HHE DOMAIN PROTEIN (AFU_ORTHOLOGUE AFUA_4G00730)"/>
    <property type="match status" value="1"/>
</dbReference>
<proteinExistence type="predicted"/>
<dbReference type="OrthoDB" id="9983919at2759"/>